<dbReference type="STRING" id="1262450.S3C5P6"/>
<dbReference type="SMART" id="SM00220">
    <property type="entry name" value="S_TKc"/>
    <property type="match status" value="1"/>
</dbReference>
<evidence type="ECO:0000256" key="6">
    <source>
        <dbReference type="PROSITE-ProRule" id="PRU10141"/>
    </source>
</evidence>
<feature type="domain" description="Protein kinase" evidence="8">
    <location>
        <begin position="150"/>
        <end position="415"/>
    </location>
</feature>
<dbReference type="PANTHER" id="PTHR44167:SF29">
    <property type="entry name" value="SERINE_THREONINE PROTEIN KINASE-43"/>
    <property type="match status" value="1"/>
</dbReference>
<gene>
    <name evidence="9" type="ORF">F503_04431</name>
</gene>
<dbReference type="PANTHER" id="PTHR44167">
    <property type="entry name" value="OVARIAN-SPECIFIC SERINE/THREONINE-PROTEIN KINASE LOK-RELATED"/>
    <property type="match status" value="1"/>
</dbReference>
<reference evidence="9 10" key="1">
    <citation type="journal article" date="2013" name="BMC Genomics">
        <title>The genome and transcriptome of the pine saprophyte Ophiostoma piceae, and a comparison with the bark beetle-associated pine pathogen Grosmannia clavigera.</title>
        <authorList>
            <person name="Haridas S."/>
            <person name="Wang Y."/>
            <person name="Lim L."/>
            <person name="Massoumi Alamouti S."/>
            <person name="Jackman S."/>
            <person name="Docking R."/>
            <person name="Robertson G."/>
            <person name="Birol I."/>
            <person name="Bohlmann J."/>
            <person name="Breuil C."/>
        </authorList>
    </citation>
    <scope>NUCLEOTIDE SEQUENCE [LARGE SCALE GENOMIC DNA]</scope>
    <source>
        <strain evidence="9 10">UAMH 11346</strain>
    </source>
</reference>
<evidence type="ECO:0000313" key="10">
    <source>
        <dbReference type="Proteomes" id="UP000016923"/>
    </source>
</evidence>
<feature type="binding site" evidence="6">
    <location>
        <position position="179"/>
    </location>
    <ligand>
        <name>ATP</name>
        <dbReference type="ChEBI" id="CHEBI:30616"/>
    </ligand>
</feature>
<evidence type="ECO:0000256" key="3">
    <source>
        <dbReference type="ARBA" id="ARBA00022840"/>
    </source>
</evidence>
<evidence type="ECO:0000256" key="2">
    <source>
        <dbReference type="ARBA" id="ARBA00022741"/>
    </source>
</evidence>
<dbReference type="InterPro" id="IPR000719">
    <property type="entry name" value="Prot_kinase_dom"/>
</dbReference>
<dbReference type="AlphaFoldDB" id="S3C5P6"/>
<comment type="catalytic activity">
    <reaction evidence="4">
        <text>L-threonyl-[protein] + ATP = O-phospho-L-threonyl-[protein] + ADP + H(+)</text>
        <dbReference type="Rhea" id="RHEA:46608"/>
        <dbReference type="Rhea" id="RHEA-COMP:11060"/>
        <dbReference type="Rhea" id="RHEA-COMP:11605"/>
        <dbReference type="ChEBI" id="CHEBI:15378"/>
        <dbReference type="ChEBI" id="CHEBI:30013"/>
        <dbReference type="ChEBI" id="CHEBI:30616"/>
        <dbReference type="ChEBI" id="CHEBI:61977"/>
        <dbReference type="ChEBI" id="CHEBI:456216"/>
        <dbReference type="EC" id="2.7.11.1"/>
    </reaction>
</comment>
<dbReference type="GO" id="GO:0004674">
    <property type="term" value="F:protein serine/threonine kinase activity"/>
    <property type="evidence" value="ECO:0007669"/>
    <property type="project" value="UniProtKB-EC"/>
</dbReference>
<proteinExistence type="inferred from homology"/>
<dbReference type="SUPFAM" id="SSF49879">
    <property type="entry name" value="SMAD/FHA domain"/>
    <property type="match status" value="1"/>
</dbReference>
<evidence type="ECO:0000256" key="5">
    <source>
        <dbReference type="ARBA" id="ARBA00048679"/>
    </source>
</evidence>
<dbReference type="Proteomes" id="UP000016923">
    <property type="component" value="Unassembled WGS sequence"/>
</dbReference>
<keyword evidence="10" id="KW-1185">Reference proteome</keyword>
<accession>S3C5P6</accession>
<dbReference type="Pfam" id="PF00069">
    <property type="entry name" value="Pkinase"/>
    <property type="match status" value="1"/>
</dbReference>
<dbReference type="eggNOG" id="KOG0032">
    <property type="taxonomic scope" value="Eukaryota"/>
</dbReference>
<evidence type="ECO:0000256" key="4">
    <source>
        <dbReference type="ARBA" id="ARBA00047899"/>
    </source>
</evidence>
<keyword evidence="2 6" id="KW-0547">Nucleotide-binding</keyword>
<dbReference type="Gene3D" id="3.30.200.20">
    <property type="entry name" value="Phosphorylase Kinase, domain 1"/>
    <property type="match status" value="1"/>
</dbReference>
<evidence type="ECO:0000259" key="8">
    <source>
        <dbReference type="PROSITE" id="PS50011"/>
    </source>
</evidence>
<dbReference type="OMA" id="EDQYTIT"/>
<dbReference type="GO" id="GO:0005524">
    <property type="term" value="F:ATP binding"/>
    <property type="evidence" value="ECO:0007669"/>
    <property type="project" value="UniProtKB-UniRule"/>
</dbReference>
<keyword evidence="3 6" id="KW-0067">ATP-binding</keyword>
<comment type="catalytic activity">
    <reaction evidence="5">
        <text>L-seryl-[protein] + ATP = O-phospho-L-seryl-[protein] + ADP + H(+)</text>
        <dbReference type="Rhea" id="RHEA:17989"/>
        <dbReference type="Rhea" id="RHEA-COMP:9863"/>
        <dbReference type="Rhea" id="RHEA-COMP:11604"/>
        <dbReference type="ChEBI" id="CHEBI:15378"/>
        <dbReference type="ChEBI" id="CHEBI:29999"/>
        <dbReference type="ChEBI" id="CHEBI:30616"/>
        <dbReference type="ChEBI" id="CHEBI:83421"/>
        <dbReference type="ChEBI" id="CHEBI:456216"/>
        <dbReference type="EC" id="2.7.11.1"/>
    </reaction>
</comment>
<dbReference type="EMBL" id="KE148148">
    <property type="protein sequence ID" value="EPE08844.1"/>
    <property type="molecule type" value="Genomic_DNA"/>
</dbReference>
<dbReference type="SUPFAM" id="SSF56112">
    <property type="entry name" value="Protein kinase-like (PK-like)"/>
    <property type="match status" value="1"/>
</dbReference>
<protein>
    <submittedName>
        <fullName evidence="9">Serine threonine protein</fullName>
    </submittedName>
</protein>
<dbReference type="Gene3D" id="2.60.200.20">
    <property type="match status" value="1"/>
</dbReference>
<evidence type="ECO:0000256" key="1">
    <source>
        <dbReference type="ARBA" id="ARBA00005575"/>
    </source>
</evidence>
<dbReference type="SMART" id="SM00240">
    <property type="entry name" value="FHA"/>
    <property type="match status" value="1"/>
</dbReference>
<dbReference type="InterPro" id="IPR017441">
    <property type="entry name" value="Protein_kinase_ATP_BS"/>
</dbReference>
<organism evidence="9 10">
    <name type="scientific">Ophiostoma piceae (strain UAMH 11346)</name>
    <name type="common">Sap stain fungus</name>
    <dbReference type="NCBI Taxonomy" id="1262450"/>
    <lineage>
        <taxon>Eukaryota</taxon>
        <taxon>Fungi</taxon>
        <taxon>Dikarya</taxon>
        <taxon>Ascomycota</taxon>
        <taxon>Pezizomycotina</taxon>
        <taxon>Sordariomycetes</taxon>
        <taxon>Sordariomycetidae</taxon>
        <taxon>Ophiostomatales</taxon>
        <taxon>Ophiostomataceae</taxon>
        <taxon>Ophiostoma</taxon>
    </lineage>
</organism>
<comment type="similarity">
    <text evidence="1">Belongs to the protein kinase superfamily. CAMK Ser/Thr protein kinase family. CHEK2 subfamily.</text>
</comment>
<dbReference type="InterPro" id="IPR011009">
    <property type="entry name" value="Kinase-like_dom_sf"/>
</dbReference>
<dbReference type="GO" id="GO:0051598">
    <property type="term" value="P:meiotic recombination checkpoint signaling"/>
    <property type="evidence" value="ECO:0007669"/>
    <property type="project" value="TreeGrafter"/>
</dbReference>
<dbReference type="InterPro" id="IPR008984">
    <property type="entry name" value="SMAD_FHA_dom_sf"/>
</dbReference>
<dbReference type="PROSITE" id="PS00108">
    <property type="entry name" value="PROTEIN_KINASE_ST"/>
    <property type="match status" value="1"/>
</dbReference>
<dbReference type="Gene3D" id="1.10.510.10">
    <property type="entry name" value="Transferase(Phosphotransferase) domain 1"/>
    <property type="match status" value="1"/>
</dbReference>
<dbReference type="GO" id="GO:0005737">
    <property type="term" value="C:cytoplasm"/>
    <property type="evidence" value="ECO:0007669"/>
    <property type="project" value="TreeGrafter"/>
</dbReference>
<dbReference type="VEuPathDB" id="FungiDB:F503_04431"/>
<name>S3C5P6_OPHP1</name>
<dbReference type="GO" id="GO:0005634">
    <property type="term" value="C:nucleus"/>
    <property type="evidence" value="ECO:0007669"/>
    <property type="project" value="TreeGrafter"/>
</dbReference>
<sequence>MVLASRLHPSHTVSAMAELLPLPVASPALPQTIQLAVNGEGAPRAPLAYLEIESLTFGEFKQGQIITIGRDSKKCNLRFQNKEVSFVHCEIYSVLFDKDEQYPALVYVRDCQSASGTFVNGNLVGKAPSVSPARLLENNDTISLFADQYLIKETILGSGAFANVYLAVDIKTRKQLICKVHDLSSLQKRYESAIERVDREMAIWSQLDHPNIIAFHRAFKTSNTMYTFADLATGGDLFSLLEREQTIPELEIKWIISQVLRAVDYLHCKGVAHRDIKPENVLCSSSFHMHHRIVLADFGCAGVTSLGRLTSHVGTDVYRAPEAQRAAQPHGVAVDIWSIGVLALQLLSGNEPVEEFSPKCTESDIESIIMLINLRRVGQCNGPISQNGLDFILSCLNPQPLARPSAAKAAKHLWFRESAHQILQFQEREKQLSWKPRGILFPAVVALSGRALASPPVASLPAKRVKRGQENFTSTVFEVQPFVPINVKHENLTSIGEYVPDSAPPSRETTPGHE</sequence>
<feature type="domain" description="FHA" evidence="7">
    <location>
        <begin position="66"/>
        <end position="124"/>
    </location>
</feature>
<evidence type="ECO:0000259" key="7">
    <source>
        <dbReference type="PROSITE" id="PS50006"/>
    </source>
</evidence>
<dbReference type="PROSITE" id="PS50011">
    <property type="entry name" value="PROTEIN_KINASE_DOM"/>
    <property type="match status" value="1"/>
</dbReference>
<dbReference type="OrthoDB" id="74764at2759"/>
<dbReference type="HOGENOM" id="CLU_568644_0_0_1"/>
<dbReference type="InterPro" id="IPR000253">
    <property type="entry name" value="FHA_dom"/>
</dbReference>
<dbReference type="Pfam" id="PF00498">
    <property type="entry name" value="FHA"/>
    <property type="match status" value="1"/>
</dbReference>
<dbReference type="PROSITE" id="PS50006">
    <property type="entry name" value="FHA_DOMAIN"/>
    <property type="match status" value="1"/>
</dbReference>
<dbReference type="PROSITE" id="PS00107">
    <property type="entry name" value="PROTEIN_KINASE_ATP"/>
    <property type="match status" value="1"/>
</dbReference>
<dbReference type="InterPro" id="IPR008271">
    <property type="entry name" value="Ser/Thr_kinase_AS"/>
</dbReference>
<evidence type="ECO:0000313" key="9">
    <source>
        <dbReference type="EMBL" id="EPE08844.1"/>
    </source>
</evidence>